<gene>
    <name evidence="1" type="ORF">BDY17DRAFT_183346</name>
</gene>
<dbReference type="Proteomes" id="UP000799767">
    <property type="component" value="Unassembled WGS sequence"/>
</dbReference>
<evidence type="ECO:0000313" key="1">
    <source>
        <dbReference type="EMBL" id="KAF2481143.1"/>
    </source>
</evidence>
<reference evidence="1" key="1">
    <citation type="journal article" date="2020" name="Stud. Mycol.">
        <title>101 Dothideomycetes genomes: a test case for predicting lifestyles and emergence of pathogens.</title>
        <authorList>
            <person name="Haridas S."/>
            <person name="Albert R."/>
            <person name="Binder M."/>
            <person name="Bloem J."/>
            <person name="Labutti K."/>
            <person name="Salamov A."/>
            <person name="Andreopoulos B."/>
            <person name="Baker S."/>
            <person name="Barry K."/>
            <person name="Bills G."/>
            <person name="Bluhm B."/>
            <person name="Cannon C."/>
            <person name="Castanera R."/>
            <person name="Culley D."/>
            <person name="Daum C."/>
            <person name="Ezra D."/>
            <person name="Gonzalez J."/>
            <person name="Henrissat B."/>
            <person name="Kuo A."/>
            <person name="Liang C."/>
            <person name="Lipzen A."/>
            <person name="Lutzoni F."/>
            <person name="Magnuson J."/>
            <person name="Mondo S."/>
            <person name="Nolan M."/>
            <person name="Ohm R."/>
            <person name="Pangilinan J."/>
            <person name="Park H.-J."/>
            <person name="Ramirez L."/>
            <person name="Alfaro M."/>
            <person name="Sun H."/>
            <person name="Tritt A."/>
            <person name="Yoshinaga Y."/>
            <person name="Zwiers L.-H."/>
            <person name="Turgeon B."/>
            <person name="Goodwin S."/>
            <person name="Spatafora J."/>
            <person name="Crous P."/>
            <person name="Grigoriev I."/>
        </authorList>
    </citation>
    <scope>NUCLEOTIDE SEQUENCE</scope>
    <source>
        <strain evidence="1">CBS 113389</strain>
    </source>
</reference>
<proteinExistence type="predicted"/>
<dbReference type="GeneID" id="54470934"/>
<keyword evidence="2" id="KW-1185">Reference proteome</keyword>
<protein>
    <submittedName>
        <fullName evidence="1">Uncharacterized protein</fullName>
    </submittedName>
</protein>
<sequence length="290" mass="31776">MHLITHILARSTLATQFDTLTKIACGVGFPHANSRLQPLDYAREREWREGGVGDAPPASPASHHCLVTWWLGCMACSLIRASHVYLESIILVDLVLCRSMLPVSGVSTGCASLRSGTLLGDVAFGTVKCLSSVLYFASQQLRHSFNPSSELGICLGRFYYILQRQPCRRVRVSNGVASCLSGPRSRQLLGFRLHVNKTQQAANAMPAAMLWSPFWSSILRFGNATNVALWTPGWSLSTPHSIGLIHDECLPVAGRILSYLSDLAQRNGRYNPCIRWKTVHAATATVVEAT</sequence>
<dbReference type="AlphaFoldDB" id="A0A6A6PNX9"/>
<accession>A0A6A6PNX9</accession>
<dbReference type="EMBL" id="MU001638">
    <property type="protein sequence ID" value="KAF2481143.1"/>
    <property type="molecule type" value="Genomic_DNA"/>
</dbReference>
<organism evidence="1 2">
    <name type="scientific">Neohortaea acidophila</name>
    <dbReference type="NCBI Taxonomy" id="245834"/>
    <lineage>
        <taxon>Eukaryota</taxon>
        <taxon>Fungi</taxon>
        <taxon>Dikarya</taxon>
        <taxon>Ascomycota</taxon>
        <taxon>Pezizomycotina</taxon>
        <taxon>Dothideomycetes</taxon>
        <taxon>Dothideomycetidae</taxon>
        <taxon>Mycosphaerellales</taxon>
        <taxon>Teratosphaeriaceae</taxon>
        <taxon>Neohortaea</taxon>
    </lineage>
</organism>
<evidence type="ECO:0000313" key="2">
    <source>
        <dbReference type="Proteomes" id="UP000799767"/>
    </source>
</evidence>
<dbReference type="RefSeq" id="XP_033587713.1">
    <property type="nucleotide sequence ID" value="XM_033729932.1"/>
</dbReference>
<name>A0A6A6PNX9_9PEZI</name>